<dbReference type="PROSITE" id="PS00092">
    <property type="entry name" value="N6_MTASE"/>
    <property type="match status" value="1"/>
</dbReference>
<dbReference type="EMBL" id="BART01007831">
    <property type="protein sequence ID" value="GAG64314.1"/>
    <property type="molecule type" value="Genomic_DNA"/>
</dbReference>
<dbReference type="PRINTS" id="PR00508">
    <property type="entry name" value="S21N4MTFRASE"/>
</dbReference>
<evidence type="ECO:0000256" key="2">
    <source>
        <dbReference type="ARBA" id="ARBA00022603"/>
    </source>
</evidence>
<dbReference type="SUPFAM" id="SSF53335">
    <property type="entry name" value="S-adenosyl-L-methionine-dependent methyltransferases"/>
    <property type="match status" value="1"/>
</dbReference>
<proteinExistence type="inferred from homology"/>
<dbReference type="GO" id="GO:0003677">
    <property type="term" value="F:DNA binding"/>
    <property type="evidence" value="ECO:0007669"/>
    <property type="project" value="InterPro"/>
</dbReference>
<dbReference type="GO" id="GO:0032259">
    <property type="term" value="P:methylation"/>
    <property type="evidence" value="ECO:0007669"/>
    <property type="project" value="UniProtKB-KW"/>
</dbReference>
<dbReference type="InterPro" id="IPR002052">
    <property type="entry name" value="DNA_methylase_N6_adenine_CS"/>
</dbReference>
<name>X0Z5D5_9ZZZZ</name>
<evidence type="ECO:0000313" key="5">
    <source>
        <dbReference type="EMBL" id="GAG64314.1"/>
    </source>
</evidence>
<keyword evidence="2" id="KW-0489">Methyltransferase</keyword>
<sequence length="378" mass="42610">ASGGRGQKGGLSEYARAIGKDKGELTRYRKGAEVAKTVGISQQLVDKYAHLSAIHALPESAWQPAVDFMLKKEWSAKDTQAQVKVAKEGETDKQISALFLNKVSRRELGRITDLRDKVFSSLSYEDLQAQWLKWFDETDPISAQEVQTKRIEFEDIEAERRAEEEAEQAGEAGPALNIMSYSDWLPLQEQCDLLLTDPPYSTDVEDVYAFAAEWLPLGLSKVKPTGRAYIFIGAYPDELLAYLSVRMPTQVLVWTYRNTLGPSPSKDYKMNWQAILYYRMADAHALDCPVMNEQFSVQDVTAPDGRHGNRYHEWQKPDELAERIIRHSTKQGGLILDPFCCTGTFILAAHKLNRIGIGCDISTQNAEIAKDRGCRIKK</sequence>
<dbReference type="Gene3D" id="3.40.50.150">
    <property type="entry name" value="Vaccinia Virus protein VP39"/>
    <property type="match status" value="1"/>
</dbReference>
<keyword evidence="3" id="KW-0808">Transferase</keyword>
<comment type="caution">
    <text evidence="5">The sequence shown here is derived from an EMBL/GenBank/DDBJ whole genome shotgun (WGS) entry which is preliminary data.</text>
</comment>
<reference evidence="5" key="1">
    <citation type="journal article" date="2014" name="Front. Microbiol.">
        <title>High frequency of phylogenetically diverse reductive dehalogenase-homologous genes in deep subseafloor sedimentary metagenomes.</title>
        <authorList>
            <person name="Kawai M."/>
            <person name="Futagami T."/>
            <person name="Toyoda A."/>
            <person name="Takaki Y."/>
            <person name="Nishi S."/>
            <person name="Hori S."/>
            <person name="Arai W."/>
            <person name="Tsubouchi T."/>
            <person name="Morono Y."/>
            <person name="Uchiyama I."/>
            <person name="Ito T."/>
            <person name="Fujiyama A."/>
            <person name="Inagaki F."/>
            <person name="Takami H."/>
        </authorList>
    </citation>
    <scope>NUCLEOTIDE SEQUENCE</scope>
    <source>
        <strain evidence="5">Expedition CK06-06</strain>
    </source>
</reference>
<organism evidence="5">
    <name type="scientific">marine sediment metagenome</name>
    <dbReference type="NCBI Taxonomy" id="412755"/>
    <lineage>
        <taxon>unclassified sequences</taxon>
        <taxon>metagenomes</taxon>
        <taxon>ecological metagenomes</taxon>
    </lineage>
</organism>
<accession>X0Z5D5</accession>
<evidence type="ECO:0000256" key="1">
    <source>
        <dbReference type="ARBA" id="ARBA00006594"/>
    </source>
</evidence>
<protein>
    <recommendedName>
        <fullName evidence="4">DNA methylase N-4/N-6 domain-containing protein</fullName>
    </recommendedName>
</protein>
<dbReference type="InterPro" id="IPR002941">
    <property type="entry name" value="DNA_methylase_N4/N6"/>
</dbReference>
<feature type="domain" description="DNA methylase N-4/N-6" evidence="4">
    <location>
        <begin position="192"/>
        <end position="370"/>
    </location>
</feature>
<dbReference type="GO" id="GO:0008170">
    <property type="term" value="F:N-methyltransferase activity"/>
    <property type="evidence" value="ECO:0007669"/>
    <property type="project" value="InterPro"/>
</dbReference>
<evidence type="ECO:0000259" key="4">
    <source>
        <dbReference type="Pfam" id="PF01555"/>
    </source>
</evidence>
<evidence type="ECO:0000256" key="3">
    <source>
        <dbReference type="ARBA" id="ARBA00022679"/>
    </source>
</evidence>
<dbReference type="Pfam" id="PF01555">
    <property type="entry name" value="N6_N4_Mtase"/>
    <property type="match status" value="1"/>
</dbReference>
<dbReference type="InterPro" id="IPR029063">
    <property type="entry name" value="SAM-dependent_MTases_sf"/>
</dbReference>
<feature type="non-terminal residue" evidence="5">
    <location>
        <position position="1"/>
    </location>
</feature>
<dbReference type="InterPro" id="IPR001091">
    <property type="entry name" value="RM_Methyltransferase"/>
</dbReference>
<dbReference type="AlphaFoldDB" id="X0Z5D5"/>
<comment type="similarity">
    <text evidence="1">Belongs to the N(4)/N(6)-methyltransferase family.</text>
</comment>
<gene>
    <name evidence="5" type="ORF">S01H4_17750</name>
</gene>